<reference evidence="2 3" key="1">
    <citation type="submission" date="2018-05" db="EMBL/GenBank/DDBJ databases">
        <title>Streptomyces venezuelae.</title>
        <authorList>
            <person name="Kim W."/>
            <person name="Lee N."/>
            <person name="Cho B.-K."/>
        </authorList>
    </citation>
    <scope>NUCLEOTIDE SEQUENCE [LARGE SCALE GENOMIC DNA]</scope>
    <source>
        <strain evidence="2 3">ATCC 15068</strain>
    </source>
</reference>
<gene>
    <name evidence="2" type="ORF">DEJ46_26915</name>
</gene>
<dbReference type="EMBL" id="CP029194">
    <property type="protein sequence ID" value="QES24819.1"/>
    <property type="molecule type" value="Genomic_DNA"/>
</dbReference>
<dbReference type="AlphaFoldDB" id="A0A5P2B8Y1"/>
<accession>A0A5P2B8Y1</accession>
<organism evidence="2 3">
    <name type="scientific">Streptomyces venezuelae</name>
    <dbReference type="NCBI Taxonomy" id="54571"/>
    <lineage>
        <taxon>Bacteria</taxon>
        <taxon>Bacillati</taxon>
        <taxon>Actinomycetota</taxon>
        <taxon>Actinomycetes</taxon>
        <taxon>Kitasatosporales</taxon>
        <taxon>Streptomycetaceae</taxon>
        <taxon>Streptomyces</taxon>
    </lineage>
</organism>
<dbReference type="NCBIfam" id="NF038083">
    <property type="entry name" value="CU044_5270_fam"/>
    <property type="match status" value="1"/>
</dbReference>
<feature type="region of interest" description="Disordered" evidence="1">
    <location>
        <begin position="99"/>
        <end position="136"/>
    </location>
</feature>
<dbReference type="InterPro" id="IPR047789">
    <property type="entry name" value="CU044_5270-like"/>
</dbReference>
<evidence type="ECO:0000256" key="1">
    <source>
        <dbReference type="SAM" id="MobiDB-lite"/>
    </source>
</evidence>
<proteinExistence type="predicted"/>
<evidence type="ECO:0008006" key="4">
    <source>
        <dbReference type="Google" id="ProtNLM"/>
    </source>
</evidence>
<evidence type="ECO:0000313" key="2">
    <source>
        <dbReference type="EMBL" id="QES24819.1"/>
    </source>
</evidence>
<sequence length="290" mass="30473">MRTRAAAPRRAPRPRRRAVLVLGTAVAAGATVAVLGLGSGNTLAPQGRPPASAASVQLLERAALAAAVKPQAPPRAEQFVYVRTVGHTSVLSEGRVGRMELSREDQGMEQWTSVDGSKRTLQRKRGEDDLLLDAPGRGSLHSPTYAFLAALPTDPEALLKLIREDAEMNHGAGSDSTTGPDQEAFVMIGDLLRNTVTPPATAAALYRTAALIPGVVVVTDAVDAAGRRGVAVARVHDGERTEWIFDRSTARLVGERTVLLKDSAWGEAGTVVTSVALISSGVVDRAGQPL</sequence>
<dbReference type="Proteomes" id="UP000324106">
    <property type="component" value="Chromosome"/>
</dbReference>
<protein>
    <recommendedName>
        <fullName evidence="4">CU044_5270 family protein</fullName>
    </recommendedName>
</protein>
<evidence type="ECO:0000313" key="3">
    <source>
        <dbReference type="Proteomes" id="UP000324106"/>
    </source>
</evidence>
<name>A0A5P2B8Y1_STRVZ</name>
<dbReference type="OrthoDB" id="3387554at2"/>